<feature type="chain" id="PRO_5031530274" evidence="1">
    <location>
        <begin position="21"/>
        <end position="399"/>
    </location>
</feature>
<accession>A0A7V5PNY0</accession>
<evidence type="ECO:0000256" key="1">
    <source>
        <dbReference type="SAM" id="SignalP"/>
    </source>
</evidence>
<dbReference type="Pfam" id="PF00932">
    <property type="entry name" value="LTD"/>
    <property type="match status" value="1"/>
</dbReference>
<keyword evidence="1" id="KW-0732">Signal</keyword>
<evidence type="ECO:0000259" key="2">
    <source>
        <dbReference type="PROSITE" id="PS51841"/>
    </source>
</evidence>
<feature type="domain" description="LTD" evidence="2">
    <location>
        <begin position="16"/>
        <end position="137"/>
    </location>
</feature>
<dbReference type="NCBIfam" id="TIGR04183">
    <property type="entry name" value="Por_Secre_tail"/>
    <property type="match status" value="1"/>
</dbReference>
<proteinExistence type="predicted"/>
<dbReference type="InterPro" id="IPR025965">
    <property type="entry name" value="FlgD/Vpr_Ig-like"/>
</dbReference>
<dbReference type="AlphaFoldDB" id="A0A7V5PNY0"/>
<gene>
    <name evidence="3" type="ORF">ENJ89_05170</name>
</gene>
<evidence type="ECO:0000313" key="3">
    <source>
        <dbReference type="EMBL" id="HHJ52563.1"/>
    </source>
</evidence>
<name>A0A7V5PNY0_CALAY</name>
<dbReference type="Pfam" id="PF13860">
    <property type="entry name" value="FlgD_ig"/>
    <property type="match status" value="1"/>
</dbReference>
<dbReference type="InterPro" id="IPR001322">
    <property type="entry name" value="Lamin_tail_dom"/>
</dbReference>
<dbReference type="EMBL" id="DROD01000354">
    <property type="protein sequence ID" value="HHJ52563.1"/>
    <property type="molecule type" value="Genomic_DNA"/>
</dbReference>
<dbReference type="Proteomes" id="UP000886124">
    <property type="component" value="Unassembled WGS sequence"/>
</dbReference>
<reference evidence="3" key="1">
    <citation type="journal article" date="2020" name="mSystems">
        <title>Genome- and Community-Level Interaction Insights into Carbon Utilization and Element Cycling Functions of Hydrothermarchaeota in Hydrothermal Sediment.</title>
        <authorList>
            <person name="Zhou Z."/>
            <person name="Liu Y."/>
            <person name="Xu W."/>
            <person name="Pan J."/>
            <person name="Luo Z.H."/>
            <person name="Li M."/>
        </authorList>
    </citation>
    <scope>NUCLEOTIDE SEQUENCE [LARGE SCALE GENOMIC DNA]</scope>
    <source>
        <strain evidence="3">HyVt-527</strain>
    </source>
</reference>
<dbReference type="InterPro" id="IPR013783">
    <property type="entry name" value="Ig-like_fold"/>
</dbReference>
<dbReference type="Gene3D" id="2.60.40.10">
    <property type="entry name" value="Immunoglobulins"/>
    <property type="match status" value="1"/>
</dbReference>
<dbReference type="PROSITE" id="PS51841">
    <property type="entry name" value="LTD"/>
    <property type="match status" value="1"/>
</dbReference>
<organism evidence="3">
    <name type="scientific">Caldithrix abyssi</name>
    <dbReference type="NCBI Taxonomy" id="187145"/>
    <lineage>
        <taxon>Bacteria</taxon>
        <taxon>Pseudomonadati</taxon>
        <taxon>Calditrichota</taxon>
        <taxon>Calditrichia</taxon>
        <taxon>Calditrichales</taxon>
        <taxon>Calditrichaceae</taxon>
        <taxon>Caldithrix</taxon>
    </lineage>
</organism>
<protein>
    <submittedName>
        <fullName evidence="3">T9SS type A sorting domain-containing protein</fullName>
    </submittedName>
</protein>
<feature type="signal peptide" evidence="1">
    <location>
        <begin position="1"/>
        <end position="20"/>
    </location>
</feature>
<sequence length="399" mass="43850">MKKVATILCLIFLSFSFIFAQERLMISEVADPQDNYNARFVELYNGTGATIDFSTETWYLSRQANGSSWASVQLTGTLAAGGLYRIAYNQAEFESAYGFTPELVSGIITGNGDDGYFLYKNGDYSTGTLVDAYGVIDQDGTGTEWEYLDGHAERNAGVTQANATWTASEWTITRPANTTDMNPNDTSLPVELTSFTANAGNGQVILKWSTASEVNNQGFILLRSEQQDADYSELASYRNDPALAGAGNSSHVINYHFTDRSVINGVTYWYKLVDVDMNGVRTEHGPISATPKANAADPADNNVPQAFFIKNYPNPFNPSTTIAFDLSSFGESEVPVNLTIYDVAGKKVVTLFDGTLNSQMHLFTWNGKDANGRSVPSGLYFYTFRCPFKSVTKKMILTR</sequence>
<comment type="caution">
    <text evidence="3">The sequence shown here is derived from an EMBL/GenBank/DDBJ whole genome shotgun (WGS) entry which is preliminary data.</text>
</comment>
<dbReference type="Gene3D" id="2.60.40.4070">
    <property type="match status" value="1"/>
</dbReference>
<dbReference type="InterPro" id="IPR026444">
    <property type="entry name" value="Secre_tail"/>
</dbReference>